<evidence type="ECO:0000259" key="2">
    <source>
        <dbReference type="Pfam" id="PF07929"/>
    </source>
</evidence>
<dbReference type="InterPro" id="IPR024047">
    <property type="entry name" value="MM3350-like_sf"/>
</dbReference>
<dbReference type="Pfam" id="PF07929">
    <property type="entry name" value="PRiA4_ORF3"/>
    <property type="match status" value="1"/>
</dbReference>
<evidence type="ECO:0000313" key="4">
    <source>
        <dbReference type="Proteomes" id="UP001470230"/>
    </source>
</evidence>
<dbReference type="SUPFAM" id="SSF159941">
    <property type="entry name" value="MM3350-like"/>
    <property type="match status" value="1"/>
</dbReference>
<keyword evidence="4" id="KW-1185">Reference proteome</keyword>
<feature type="compositionally biased region" description="Acidic residues" evidence="1">
    <location>
        <begin position="90"/>
        <end position="106"/>
    </location>
</feature>
<sequence length="106" mass="12466">MDDHNHLFFMSDEPWSDQNCYYRFRDEDDRQSTAKVTLNQVGLTGAQNFLYIFDFGDELQFKCRVLHILNENTGRPIILEAHGTPSEQYGDPEDDYEEESNEIPIK</sequence>
<feature type="domain" description="Plasmid pRiA4b Orf3-like" evidence="2">
    <location>
        <begin position="2"/>
        <end position="92"/>
    </location>
</feature>
<feature type="region of interest" description="Disordered" evidence="1">
    <location>
        <begin position="79"/>
        <end position="106"/>
    </location>
</feature>
<evidence type="ECO:0000256" key="1">
    <source>
        <dbReference type="SAM" id="MobiDB-lite"/>
    </source>
</evidence>
<gene>
    <name evidence="3" type="ORF">M9Y10_004314</name>
</gene>
<accession>A0ABR2JUM0</accession>
<dbReference type="Proteomes" id="UP001470230">
    <property type="component" value="Unassembled WGS sequence"/>
</dbReference>
<organism evidence="3 4">
    <name type="scientific">Tritrichomonas musculus</name>
    <dbReference type="NCBI Taxonomy" id="1915356"/>
    <lineage>
        <taxon>Eukaryota</taxon>
        <taxon>Metamonada</taxon>
        <taxon>Parabasalia</taxon>
        <taxon>Tritrichomonadida</taxon>
        <taxon>Tritrichomonadidae</taxon>
        <taxon>Tritrichomonas</taxon>
    </lineage>
</organism>
<evidence type="ECO:0000313" key="3">
    <source>
        <dbReference type="EMBL" id="KAK8881570.1"/>
    </source>
</evidence>
<dbReference type="EMBL" id="JAPFFF010000010">
    <property type="protein sequence ID" value="KAK8881570.1"/>
    <property type="molecule type" value="Genomic_DNA"/>
</dbReference>
<dbReference type="InterPro" id="IPR012912">
    <property type="entry name" value="Plasmid_pRiA4b_Orf3-like"/>
</dbReference>
<proteinExistence type="predicted"/>
<comment type="caution">
    <text evidence="3">The sequence shown here is derived from an EMBL/GenBank/DDBJ whole genome shotgun (WGS) entry which is preliminary data.</text>
</comment>
<dbReference type="Gene3D" id="3.10.290.30">
    <property type="entry name" value="MM3350-like"/>
    <property type="match status" value="1"/>
</dbReference>
<protein>
    <recommendedName>
        <fullName evidence="2">Plasmid pRiA4b Orf3-like domain-containing protein</fullName>
    </recommendedName>
</protein>
<reference evidence="3 4" key="1">
    <citation type="submission" date="2024-04" db="EMBL/GenBank/DDBJ databases">
        <title>Tritrichomonas musculus Genome.</title>
        <authorList>
            <person name="Alves-Ferreira E."/>
            <person name="Grigg M."/>
            <person name="Lorenzi H."/>
            <person name="Galac M."/>
        </authorList>
    </citation>
    <scope>NUCLEOTIDE SEQUENCE [LARGE SCALE GENOMIC DNA]</scope>
    <source>
        <strain evidence="3 4">EAF2021</strain>
    </source>
</reference>
<name>A0ABR2JUM0_9EUKA</name>